<keyword evidence="2" id="KW-1185">Reference proteome</keyword>
<reference evidence="1 2" key="1">
    <citation type="submission" date="2022-07" db="EMBL/GenBank/DDBJ databases">
        <title>Novel species in genus Arthrobacter.</title>
        <authorList>
            <person name="Liu Y."/>
        </authorList>
    </citation>
    <scope>NUCLEOTIDE SEQUENCE [LARGE SCALE GENOMIC DNA]</scope>
    <source>
        <strain evidence="2">zg-Y859</strain>
    </source>
</reference>
<comment type="caution">
    <text evidence="1">The sequence shown here is derived from an EMBL/GenBank/DDBJ whole genome shotgun (WGS) entry which is preliminary data.</text>
</comment>
<dbReference type="Proteomes" id="UP001206924">
    <property type="component" value="Unassembled WGS sequence"/>
</dbReference>
<dbReference type="EMBL" id="JANFLP010000014">
    <property type="protein sequence ID" value="MCQ1951075.1"/>
    <property type="molecule type" value="Genomic_DNA"/>
</dbReference>
<dbReference type="RefSeq" id="WP_255866210.1">
    <property type="nucleotide sequence ID" value="NZ_CP104263.1"/>
</dbReference>
<dbReference type="InterPro" id="IPR025101">
    <property type="entry name" value="DUF4012"/>
</dbReference>
<protein>
    <submittedName>
        <fullName evidence="1">DUF4012 domain-containing protein</fullName>
    </submittedName>
</protein>
<dbReference type="Pfam" id="PF13196">
    <property type="entry name" value="DUF4012"/>
    <property type="match status" value="1"/>
</dbReference>
<proteinExistence type="predicted"/>
<evidence type="ECO:0000313" key="1">
    <source>
        <dbReference type="EMBL" id="MCQ1951075.1"/>
    </source>
</evidence>
<organism evidence="1 2">
    <name type="scientific">Arthrobacter jinronghuae</name>
    <dbReference type="NCBI Taxonomy" id="2964609"/>
    <lineage>
        <taxon>Bacteria</taxon>
        <taxon>Bacillati</taxon>
        <taxon>Actinomycetota</taxon>
        <taxon>Actinomycetes</taxon>
        <taxon>Micrococcales</taxon>
        <taxon>Micrococcaceae</taxon>
        <taxon>Arthrobacter</taxon>
    </lineage>
</organism>
<gene>
    <name evidence="1" type="ORF">NNX28_14220</name>
</gene>
<evidence type="ECO:0000313" key="2">
    <source>
        <dbReference type="Proteomes" id="UP001206924"/>
    </source>
</evidence>
<sequence>MGILAGAAVGVLLHQVSAVRADLEKAMTLVPELRAELGAGNQDGSNELFAQMQESTSNARATATGPLWKAASAVPVLGANFGAVTEVAVSADDVVDRAVAPLLNQYDSLDWETLSPTDGRIDVAQLEEAAPSIMSAANTVRLSQDRLASIDLTRLLPEVADPIRSATQQLQSVNSALGTASSAAKLMPAMLGADGERNYLLLIQNSAEVRATGGIPGALAMLTVNDGQISLSDQSSAAAIEAFRPALKVDEEQERLYTGRLGTQMQNVNLTPHFPTAAETAKRMWEERHPGKTVDGVLALDPVVLAHLLEATGPVDLADPAVVQLIDGTSLPVSLTKENVVSTLLSDVYREIKEPAAQDAYFAAVAASVFSAFTDGLGDSTQLVQALTTSVQEHRLYLWSSDKGEQDIISSTALAGSVTGPNAGGASFGVYFNDGTGAKMDYYASRTVQLVQTCDPNGYSHYNVQLTVGNTAPQDAATSLPAYVTGAGVYGVEPGHFRTNYVVYGPAQALVESAQINGTAVPFGAGKHGQRPVGTVTLELAPGETAVIDLEFSRVVQDSEPKLQVTPSIQAVRDVVLPAKTSESCE</sequence>
<accession>A0ABT1NTU6</accession>
<name>A0ABT1NTU6_9MICC</name>